<protein>
    <recommendedName>
        <fullName evidence="3">Chemotaxis protein CheA</fullName>
        <ecNumber evidence="2">2.7.13.3</ecNumber>
    </recommendedName>
</protein>
<dbReference type="SMART" id="SM00387">
    <property type="entry name" value="HATPase_c"/>
    <property type="match status" value="1"/>
</dbReference>
<dbReference type="CDD" id="cd16916">
    <property type="entry name" value="HATPase_CheA-like"/>
    <property type="match status" value="1"/>
</dbReference>
<dbReference type="InterPro" id="IPR036890">
    <property type="entry name" value="HATPase_C_sf"/>
</dbReference>
<dbReference type="SMART" id="SM00260">
    <property type="entry name" value="CheW"/>
    <property type="match status" value="1"/>
</dbReference>
<dbReference type="PANTHER" id="PTHR43395">
    <property type="entry name" value="SENSOR HISTIDINE KINASE CHEA"/>
    <property type="match status" value="1"/>
</dbReference>
<dbReference type="InterPro" id="IPR004358">
    <property type="entry name" value="Sig_transdc_His_kin-like_C"/>
</dbReference>
<dbReference type="Pfam" id="PF02518">
    <property type="entry name" value="HATPase_c"/>
    <property type="match status" value="1"/>
</dbReference>
<dbReference type="InterPro" id="IPR036061">
    <property type="entry name" value="CheW-like_dom_sf"/>
</dbReference>
<dbReference type="SUPFAM" id="SSF55874">
    <property type="entry name" value="ATPase domain of HSP90 chaperone/DNA topoisomerase II/histidine kinase"/>
    <property type="match status" value="1"/>
</dbReference>
<reference evidence="17" key="1">
    <citation type="submission" date="2021-03" db="EMBL/GenBank/DDBJ databases">
        <title>Description of Psychrosphaera ytuae sp. nov. isolated from deep sea sediment of South China Sea.</title>
        <authorList>
            <person name="Zhang J."/>
            <person name="Xu X.-D."/>
        </authorList>
    </citation>
    <scope>NUCLEOTIDE SEQUENCE</scope>
    <source>
        <strain evidence="17">MTZ26</strain>
    </source>
</reference>
<dbReference type="GO" id="GO:0000155">
    <property type="term" value="F:phosphorelay sensor kinase activity"/>
    <property type="evidence" value="ECO:0007669"/>
    <property type="project" value="InterPro"/>
</dbReference>
<evidence type="ECO:0000256" key="9">
    <source>
        <dbReference type="ARBA" id="ARBA00022840"/>
    </source>
</evidence>
<dbReference type="GO" id="GO:0006935">
    <property type="term" value="P:chemotaxis"/>
    <property type="evidence" value="ECO:0007669"/>
    <property type="project" value="UniProtKB-KW"/>
</dbReference>
<dbReference type="CDD" id="cd00731">
    <property type="entry name" value="CheA_reg"/>
    <property type="match status" value="1"/>
</dbReference>
<dbReference type="InterPro" id="IPR002545">
    <property type="entry name" value="CheW-lke_dom"/>
</dbReference>
<evidence type="ECO:0000313" key="18">
    <source>
        <dbReference type="Proteomes" id="UP000682739"/>
    </source>
</evidence>
<dbReference type="Gene3D" id="3.30.565.10">
    <property type="entry name" value="Histidine kinase-like ATPase, C-terminal domain"/>
    <property type="match status" value="1"/>
</dbReference>
<dbReference type="Gene3D" id="1.20.120.160">
    <property type="entry name" value="HPT domain"/>
    <property type="match status" value="1"/>
</dbReference>
<dbReference type="PANTHER" id="PTHR43395:SF10">
    <property type="entry name" value="CHEMOTAXIS PROTEIN CHEA"/>
    <property type="match status" value="1"/>
</dbReference>
<evidence type="ECO:0000256" key="2">
    <source>
        <dbReference type="ARBA" id="ARBA00012438"/>
    </source>
</evidence>
<evidence type="ECO:0000256" key="12">
    <source>
        <dbReference type="PROSITE-ProRule" id="PRU00110"/>
    </source>
</evidence>
<evidence type="ECO:0000259" key="15">
    <source>
        <dbReference type="PROSITE" id="PS50851"/>
    </source>
</evidence>
<dbReference type="GO" id="GO:0005524">
    <property type="term" value="F:ATP binding"/>
    <property type="evidence" value="ECO:0007669"/>
    <property type="project" value="UniProtKB-KW"/>
</dbReference>
<evidence type="ECO:0000256" key="11">
    <source>
        <dbReference type="ARBA" id="ARBA00035100"/>
    </source>
</evidence>
<dbReference type="SUPFAM" id="SSF50341">
    <property type="entry name" value="CheW-like"/>
    <property type="match status" value="1"/>
</dbReference>
<feature type="region of interest" description="Disordered" evidence="13">
    <location>
        <begin position="254"/>
        <end position="334"/>
    </location>
</feature>
<dbReference type="FunFam" id="2.30.30.40:FF:000048">
    <property type="entry name" value="Chemotaxis protein CheA, putative"/>
    <property type="match status" value="1"/>
</dbReference>
<evidence type="ECO:0000256" key="1">
    <source>
        <dbReference type="ARBA" id="ARBA00000085"/>
    </source>
</evidence>
<dbReference type="CDD" id="cd00088">
    <property type="entry name" value="HPT"/>
    <property type="match status" value="1"/>
</dbReference>
<gene>
    <name evidence="17" type="ORF">J1N51_09100</name>
</gene>
<evidence type="ECO:0000256" key="13">
    <source>
        <dbReference type="SAM" id="MobiDB-lite"/>
    </source>
</evidence>
<feature type="modified residue" description="Phosphohistidine" evidence="12">
    <location>
        <position position="48"/>
    </location>
</feature>
<evidence type="ECO:0000256" key="10">
    <source>
        <dbReference type="ARBA" id="ARBA00023012"/>
    </source>
</evidence>
<dbReference type="AlphaFoldDB" id="A0A975D9C5"/>
<dbReference type="KEGG" id="psym:J1N51_09100"/>
<evidence type="ECO:0000256" key="3">
    <source>
        <dbReference type="ARBA" id="ARBA00021495"/>
    </source>
</evidence>
<evidence type="ECO:0000259" key="16">
    <source>
        <dbReference type="PROSITE" id="PS50894"/>
    </source>
</evidence>
<dbReference type="GO" id="GO:0005737">
    <property type="term" value="C:cytoplasm"/>
    <property type="evidence" value="ECO:0007669"/>
    <property type="project" value="InterPro"/>
</dbReference>
<dbReference type="Proteomes" id="UP000682739">
    <property type="component" value="Chromosome"/>
</dbReference>
<dbReference type="PROSITE" id="PS50894">
    <property type="entry name" value="HPT"/>
    <property type="match status" value="1"/>
</dbReference>
<feature type="domain" description="CheW-like" evidence="15">
    <location>
        <begin position="582"/>
        <end position="717"/>
    </location>
</feature>
<sequence>MSIDLSQFYEVFIDESFEGLETMEAELLNLQPGEVESEIINNIFRAAHSIKGGSGTFGFNAIAEFTHEIETLLDQIRNGERELEANHIDLMLKSIDCLRDMLRAIQNDEPQESEDAKQLTAQFQAILAEQAAPSGASSDSETEEGEPSQAVSAPAVTKVTNIFDINFTPEPHLFKTGNEPLFIFDDLAEFGELEVVANVQSIPELAELVAEDCYFSWNITLDTTQTEEEVLRVFEWVEDDAKIEVKLVAQFEEEAEEVNDSDKETTKAETPTQDNEVAKDSPKSEASVAKADDDGAVTPPTAQNTSTPKNEFRPVAGKTKATEKSKSDSSSIRVGTDKVDSLINMVGELVITQAMLNELGEDEQFDHSKLTALREGLAQLAHNTRDLQESVMRIRMLPISFVFSRFPRLVRDISQKLDKQVELTLIGEGTELDKTVMEKISDPMVHLIRNSLDHGLETTSERIAAGKDETGNVTLNAYHQGGNIVIEIIDDGRGLNTEKIKQKAIANGLIEETDGLSDQEINELIFQPGFSTADQVSDISGRGVGMDVVKRNINALNGTVEVASEPGVGSTFTIRLPLTLAILDGQLVKVGDNIYIIPLVSIVESLQVDMNKVNSVGGGVDVLRLREEYIPILRLHELFNHPEACQSLQDGLLVVVESDNEKVGLLVDDLLAQQQFVIKSLEANYKKVDGISGATILGSGSISLIVDISGLVKMAGLKKPGQAGLDFAKPLSEAV</sequence>
<evidence type="ECO:0000313" key="17">
    <source>
        <dbReference type="EMBL" id="QTH62917.1"/>
    </source>
</evidence>
<dbReference type="Gene3D" id="2.30.30.40">
    <property type="entry name" value="SH3 Domains"/>
    <property type="match status" value="1"/>
</dbReference>
<keyword evidence="6" id="KW-0808">Transferase</keyword>
<evidence type="ECO:0000256" key="7">
    <source>
        <dbReference type="ARBA" id="ARBA00022741"/>
    </source>
</evidence>
<feature type="domain" description="HPt" evidence="16">
    <location>
        <begin position="1"/>
        <end position="105"/>
    </location>
</feature>
<feature type="domain" description="Histidine kinase" evidence="14">
    <location>
        <begin position="369"/>
        <end position="580"/>
    </location>
</feature>
<dbReference type="Pfam" id="PF01584">
    <property type="entry name" value="CheW"/>
    <property type="match status" value="1"/>
</dbReference>
<organism evidence="17 18">
    <name type="scientific">Psychrosphaera ytuae</name>
    <dbReference type="NCBI Taxonomy" id="2820710"/>
    <lineage>
        <taxon>Bacteria</taxon>
        <taxon>Pseudomonadati</taxon>
        <taxon>Pseudomonadota</taxon>
        <taxon>Gammaproteobacteria</taxon>
        <taxon>Alteromonadales</taxon>
        <taxon>Pseudoalteromonadaceae</taxon>
        <taxon>Psychrosphaera</taxon>
    </lineage>
</organism>
<comment type="function">
    <text evidence="11">Involved in the transmission of sensory signals from the chemoreceptors to the flagellar motors. CheA is autophosphorylated; it can transfer its phosphate group to either CheB or CheY.</text>
</comment>
<dbReference type="EC" id="2.7.13.3" evidence="2"/>
<dbReference type="Pfam" id="PF02895">
    <property type="entry name" value="H-kinase_dim"/>
    <property type="match status" value="1"/>
</dbReference>
<dbReference type="InterPro" id="IPR037006">
    <property type="entry name" value="CheA-like_homodim_sf"/>
</dbReference>
<feature type="compositionally biased region" description="Polar residues" evidence="13">
    <location>
        <begin position="300"/>
        <end position="309"/>
    </location>
</feature>
<accession>A0A975D9C5</accession>
<dbReference type="PROSITE" id="PS50851">
    <property type="entry name" value="CHEW"/>
    <property type="match status" value="1"/>
</dbReference>
<dbReference type="SMART" id="SM01231">
    <property type="entry name" value="H-kinase_dim"/>
    <property type="match status" value="1"/>
</dbReference>
<dbReference type="SMART" id="SM00073">
    <property type="entry name" value="HPT"/>
    <property type="match status" value="1"/>
</dbReference>
<evidence type="ECO:0000256" key="4">
    <source>
        <dbReference type="ARBA" id="ARBA00022500"/>
    </source>
</evidence>
<keyword evidence="4" id="KW-0145">Chemotaxis</keyword>
<evidence type="ECO:0000256" key="8">
    <source>
        <dbReference type="ARBA" id="ARBA00022777"/>
    </source>
</evidence>
<keyword evidence="5 12" id="KW-0597">Phosphoprotein</keyword>
<dbReference type="EMBL" id="CP072110">
    <property type="protein sequence ID" value="QTH62917.1"/>
    <property type="molecule type" value="Genomic_DNA"/>
</dbReference>
<dbReference type="InterPro" id="IPR005467">
    <property type="entry name" value="His_kinase_dom"/>
</dbReference>
<keyword evidence="7" id="KW-0547">Nucleotide-binding</keyword>
<dbReference type="SUPFAM" id="SSF47384">
    <property type="entry name" value="Homodimeric domain of signal transducing histidine kinase"/>
    <property type="match status" value="1"/>
</dbReference>
<evidence type="ECO:0000256" key="5">
    <source>
        <dbReference type="ARBA" id="ARBA00022553"/>
    </source>
</evidence>
<feature type="region of interest" description="Disordered" evidence="13">
    <location>
        <begin position="130"/>
        <end position="153"/>
    </location>
</feature>
<dbReference type="InterPro" id="IPR008207">
    <property type="entry name" value="Sig_transdc_His_kin_Hpt_dom"/>
</dbReference>
<dbReference type="RefSeq" id="WP_208830595.1">
    <property type="nucleotide sequence ID" value="NZ_CP072110.1"/>
</dbReference>
<dbReference type="PRINTS" id="PR00344">
    <property type="entry name" value="BCTRLSENSOR"/>
</dbReference>
<keyword evidence="10" id="KW-0902">Two-component regulatory system</keyword>
<proteinExistence type="predicted"/>
<dbReference type="FunFam" id="3.30.565.10:FF:000016">
    <property type="entry name" value="Chemotaxis protein CheA, putative"/>
    <property type="match status" value="1"/>
</dbReference>
<comment type="catalytic activity">
    <reaction evidence="1">
        <text>ATP + protein L-histidine = ADP + protein N-phospho-L-histidine.</text>
        <dbReference type="EC" id="2.7.13.3"/>
    </reaction>
</comment>
<evidence type="ECO:0000259" key="14">
    <source>
        <dbReference type="PROSITE" id="PS50109"/>
    </source>
</evidence>
<dbReference type="InterPro" id="IPR003594">
    <property type="entry name" value="HATPase_dom"/>
</dbReference>
<dbReference type="PROSITE" id="PS50109">
    <property type="entry name" value="HIS_KIN"/>
    <property type="match status" value="1"/>
</dbReference>
<dbReference type="InterPro" id="IPR036641">
    <property type="entry name" value="HPT_dom_sf"/>
</dbReference>
<dbReference type="Pfam" id="PF01627">
    <property type="entry name" value="Hpt"/>
    <property type="match status" value="1"/>
</dbReference>
<keyword evidence="9" id="KW-0067">ATP-binding</keyword>
<dbReference type="InterPro" id="IPR051315">
    <property type="entry name" value="Bact_Chemotaxis_CheA"/>
</dbReference>
<dbReference type="InterPro" id="IPR004105">
    <property type="entry name" value="CheA-like_dim"/>
</dbReference>
<dbReference type="Gene3D" id="1.10.287.560">
    <property type="entry name" value="Histidine kinase CheA-like, homodimeric domain"/>
    <property type="match status" value="1"/>
</dbReference>
<dbReference type="InterPro" id="IPR036097">
    <property type="entry name" value="HisK_dim/P_sf"/>
</dbReference>
<keyword evidence="18" id="KW-1185">Reference proteome</keyword>
<evidence type="ECO:0000256" key="6">
    <source>
        <dbReference type="ARBA" id="ARBA00022679"/>
    </source>
</evidence>
<dbReference type="SUPFAM" id="SSF47226">
    <property type="entry name" value="Histidine-containing phosphotransfer domain, HPT domain"/>
    <property type="match status" value="1"/>
</dbReference>
<keyword evidence="8" id="KW-0418">Kinase</keyword>
<name>A0A975D9C5_9GAMM</name>